<dbReference type="InterPro" id="IPR018097">
    <property type="entry name" value="EGF_Ca-bd_CS"/>
</dbReference>
<feature type="non-terminal residue" evidence="2">
    <location>
        <position position="73"/>
    </location>
</feature>
<name>A0AAV2I8D9_LYMST</name>
<dbReference type="Gene3D" id="2.10.25.10">
    <property type="entry name" value="Laminin"/>
    <property type="match status" value="1"/>
</dbReference>
<sequence>CPPFTYGIDCDQNCTCEQENTLHCNSKSGECTCKGGWMSERCEVDINECDEPNICPDVYSHCNNTPGNFSCDC</sequence>
<comment type="caution">
    <text evidence="2">The sequence shown here is derived from an EMBL/GenBank/DDBJ whole genome shotgun (WGS) entry which is preliminary data.</text>
</comment>
<accession>A0AAV2I8D9</accession>
<keyword evidence="1" id="KW-1015">Disulfide bond</keyword>
<feature type="non-terminal residue" evidence="2">
    <location>
        <position position="1"/>
    </location>
</feature>
<dbReference type="PROSITE" id="PS01187">
    <property type="entry name" value="EGF_CA"/>
    <property type="match status" value="1"/>
</dbReference>
<dbReference type="Proteomes" id="UP001497497">
    <property type="component" value="Unassembled WGS sequence"/>
</dbReference>
<gene>
    <name evidence="2" type="ORF">GSLYS_00015672001</name>
</gene>
<protein>
    <recommendedName>
        <fullName evidence="4">EGF-like domain-containing protein</fullName>
    </recommendedName>
</protein>
<evidence type="ECO:0000256" key="1">
    <source>
        <dbReference type="ARBA" id="ARBA00023157"/>
    </source>
</evidence>
<keyword evidence="3" id="KW-1185">Reference proteome</keyword>
<evidence type="ECO:0000313" key="2">
    <source>
        <dbReference type="EMBL" id="CAL1542066.1"/>
    </source>
</evidence>
<dbReference type="GO" id="GO:0005509">
    <property type="term" value="F:calcium ion binding"/>
    <property type="evidence" value="ECO:0007669"/>
    <property type="project" value="InterPro"/>
</dbReference>
<proteinExistence type="predicted"/>
<dbReference type="Gene3D" id="2.170.300.10">
    <property type="entry name" value="Tie2 ligand-binding domain superfamily"/>
    <property type="match status" value="1"/>
</dbReference>
<organism evidence="2 3">
    <name type="scientific">Lymnaea stagnalis</name>
    <name type="common">Great pond snail</name>
    <name type="synonym">Helix stagnalis</name>
    <dbReference type="NCBI Taxonomy" id="6523"/>
    <lineage>
        <taxon>Eukaryota</taxon>
        <taxon>Metazoa</taxon>
        <taxon>Spiralia</taxon>
        <taxon>Lophotrochozoa</taxon>
        <taxon>Mollusca</taxon>
        <taxon>Gastropoda</taxon>
        <taxon>Heterobranchia</taxon>
        <taxon>Euthyneura</taxon>
        <taxon>Panpulmonata</taxon>
        <taxon>Hygrophila</taxon>
        <taxon>Lymnaeoidea</taxon>
        <taxon>Lymnaeidae</taxon>
        <taxon>Lymnaea</taxon>
    </lineage>
</organism>
<dbReference type="EMBL" id="CAXITT010000468">
    <property type="protein sequence ID" value="CAL1542066.1"/>
    <property type="molecule type" value="Genomic_DNA"/>
</dbReference>
<reference evidence="2 3" key="1">
    <citation type="submission" date="2024-04" db="EMBL/GenBank/DDBJ databases">
        <authorList>
            <consortium name="Genoscope - CEA"/>
            <person name="William W."/>
        </authorList>
    </citation>
    <scope>NUCLEOTIDE SEQUENCE [LARGE SCALE GENOMIC DNA]</scope>
</reference>
<dbReference type="AlphaFoldDB" id="A0AAV2I8D9"/>
<evidence type="ECO:0000313" key="3">
    <source>
        <dbReference type="Proteomes" id="UP001497497"/>
    </source>
</evidence>
<evidence type="ECO:0008006" key="4">
    <source>
        <dbReference type="Google" id="ProtNLM"/>
    </source>
</evidence>